<protein>
    <recommendedName>
        <fullName evidence="1">Four-carbon acid sugar kinase nucleotide binding domain-containing protein</fullName>
    </recommendedName>
</protein>
<evidence type="ECO:0000259" key="1">
    <source>
        <dbReference type="Pfam" id="PF17042"/>
    </source>
</evidence>
<sequence>HEVGAAFARAFAEETTGPLDRPAAASTAPSDRGPILAVSGSCSAMTRLQILVAIGAGFAEIAVDVAALWDPVAGRDEQTRIVAEACEQLGAGRSVIVHTCMGSADPRIGDLTACADEQSRTVRELHRELGDTLGRVVAQVLQRSDVRRIVVAGGDTSGRVQAHLGINAMRIAATENDGDAICSVSSDDPIIDGLEVAFKGGQVGGVGYFAEIRDARTVVDSSPMHRTSEETNDEL</sequence>
<dbReference type="Gene3D" id="3.40.980.20">
    <property type="entry name" value="Four-carbon acid sugar kinase, nucleotide binding domain"/>
    <property type="match status" value="1"/>
</dbReference>
<dbReference type="EMBL" id="UOEK01000591">
    <property type="protein sequence ID" value="VAW09497.1"/>
    <property type="molecule type" value="Genomic_DNA"/>
</dbReference>
<gene>
    <name evidence="2" type="ORF">MNBD_ACTINO02-671</name>
</gene>
<feature type="domain" description="Four-carbon acid sugar kinase nucleotide binding" evidence="1">
    <location>
        <begin position="36"/>
        <end position="208"/>
    </location>
</feature>
<accession>A0A3B0T836</accession>
<dbReference type="InterPro" id="IPR031475">
    <property type="entry name" value="NBD_C"/>
</dbReference>
<dbReference type="InterPro" id="IPR042213">
    <property type="entry name" value="NBD_C_sf"/>
</dbReference>
<feature type="non-terminal residue" evidence="2">
    <location>
        <position position="1"/>
    </location>
</feature>
<name>A0A3B0T836_9ZZZZ</name>
<dbReference type="Pfam" id="PF17042">
    <property type="entry name" value="NBD_C"/>
    <property type="match status" value="1"/>
</dbReference>
<dbReference type="AlphaFoldDB" id="A0A3B0T836"/>
<proteinExistence type="predicted"/>
<organism evidence="2">
    <name type="scientific">hydrothermal vent metagenome</name>
    <dbReference type="NCBI Taxonomy" id="652676"/>
    <lineage>
        <taxon>unclassified sequences</taxon>
        <taxon>metagenomes</taxon>
        <taxon>ecological metagenomes</taxon>
    </lineage>
</organism>
<reference evidence="2" key="1">
    <citation type="submission" date="2018-06" db="EMBL/GenBank/DDBJ databases">
        <authorList>
            <person name="Zhirakovskaya E."/>
        </authorList>
    </citation>
    <scope>NUCLEOTIDE SEQUENCE</scope>
</reference>
<evidence type="ECO:0000313" key="2">
    <source>
        <dbReference type="EMBL" id="VAW09497.1"/>
    </source>
</evidence>
<dbReference type="SUPFAM" id="SSF142764">
    <property type="entry name" value="YgbK-like"/>
    <property type="match status" value="1"/>
</dbReference>